<feature type="region of interest" description="Disordered" evidence="2">
    <location>
        <begin position="261"/>
        <end position="297"/>
    </location>
</feature>
<reference evidence="3" key="1">
    <citation type="submission" date="2020-03" db="EMBL/GenBank/DDBJ databases">
        <title>A high-quality chromosome-level genome assembly of a woody plant with both climbing and erect habits, Rhamnella rubrinervis.</title>
        <authorList>
            <person name="Lu Z."/>
            <person name="Yang Y."/>
            <person name="Zhu X."/>
            <person name="Sun Y."/>
        </authorList>
    </citation>
    <scope>NUCLEOTIDE SEQUENCE</scope>
    <source>
        <strain evidence="3">BYM</strain>
        <tissue evidence="3">Leaf</tissue>
    </source>
</reference>
<feature type="region of interest" description="Disordered" evidence="2">
    <location>
        <begin position="359"/>
        <end position="502"/>
    </location>
</feature>
<dbReference type="OrthoDB" id="2020598at2759"/>
<feature type="compositionally biased region" description="Low complexity" evidence="2">
    <location>
        <begin position="523"/>
        <end position="540"/>
    </location>
</feature>
<feature type="compositionally biased region" description="Pro residues" evidence="2">
    <location>
        <begin position="450"/>
        <end position="483"/>
    </location>
</feature>
<evidence type="ECO:0000313" key="4">
    <source>
        <dbReference type="Proteomes" id="UP000796880"/>
    </source>
</evidence>
<dbReference type="Proteomes" id="UP000796880">
    <property type="component" value="Unassembled WGS sequence"/>
</dbReference>
<evidence type="ECO:0000256" key="1">
    <source>
        <dbReference type="ARBA" id="ARBA00023054"/>
    </source>
</evidence>
<comment type="caution">
    <text evidence="3">The sequence shown here is derived from an EMBL/GenBank/DDBJ whole genome shotgun (WGS) entry which is preliminary data.</text>
</comment>
<protein>
    <recommendedName>
        <fullName evidence="5">Hydroxyproline-rich glycoprotein family protein</fullName>
    </recommendedName>
</protein>
<feature type="compositionally biased region" description="Pro residues" evidence="2">
    <location>
        <begin position="331"/>
        <end position="343"/>
    </location>
</feature>
<feature type="compositionally biased region" description="Pro residues" evidence="2">
    <location>
        <begin position="406"/>
        <end position="418"/>
    </location>
</feature>
<feature type="compositionally biased region" description="Basic and acidic residues" evidence="2">
    <location>
        <begin position="269"/>
        <end position="287"/>
    </location>
</feature>
<dbReference type="EMBL" id="VOIH02000003">
    <property type="protein sequence ID" value="KAF3451520.1"/>
    <property type="molecule type" value="Genomic_DNA"/>
</dbReference>
<feature type="compositionally biased region" description="Low complexity" evidence="2">
    <location>
        <begin position="419"/>
        <end position="430"/>
    </location>
</feature>
<feature type="region of interest" description="Disordered" evidence="2">
    <location>
        <begin position="327"/>
        <end position="346"/>
    </location>
</feature>
<organism evidence="3 4">
    <name type="scientific">Rhamnella rubrinervis</name>
    <dbReference type="NCBI Taxonomy" id="2594499"/>
    <lineage>
        <taxon>Eukaryota</taxon>
        <taxon>Viridiplantae</taxon>
        <taxon>Streptophyta</taxon>
        <taxon>Embryophyta</taxon>
        <taxon>Tracheophyta</taxon>
        <taxon>Spermatophyta</taxon>
        <taxon>Magnoliopsida</taxon>
        <taxon>eudicotyledons</taxon>
        <taxon>Gunneridae</taxon>
        <taxon>Pentapetalae</taxon>
        <taxon>rosids</taxon>
        <taxon>fabids</taxon>
        <taxon>Rosales</taxon>
        <taxon>Rhamnaceae</taxon>
        <taxon>rhamnoid group</taxon>
        <taxon>Rhamneae</taxon>
        <taxon>Rhamnella</taxon>
    </lineage>
</organism>
<gene>
    <name evidence="3" type="ORF">FNV43_RR07615</name>
</gene>
<evidence type="ECO:0000256" key="2">
    <source>
        <dbReference type="SAM" id="MobiDB-lite"/>
    </source>
</evidence>
<accession>A0A8K0MN58</accession>
<dbReference type="InterPro" id="IPR040265">
    <property type="entry name" value="CHUP1/IPGA1-like"/>
</dbReference>
<name>A0A8K0MN58_9ROSA</name>
<sequence length="780" mass="85543">MDSTFRCGGKPNKMVELRKKILTFRDIIDLPPCDGSASINELVMGMIKDLQGLYPEIIPSNQLSELKRASMEQGLSYFCKALKSIGDSWMMNHDWTDKLKYDLTSCNENTNAEKLAEMVSAVLDFIIKMAREKFDMMDEDDQKKDDILRSNPFGRILNESFSDTNSYSSYCSSPATPTSVLPQSMIHSPIKDEDNAKVSYTSPVLWSLRVQAVGKLNPIDVKHLSLRLSPVGAHESSTLDKDEKTCEELCTEMEIESNPEITNEATSKTARDVNSERDIVELPKSDLDGEGSDESYGETSIPIMPLVAPDDDAMEVLSPSLSAPLLISSIPTPPPPPPPPPPRKLQTSLFKLSAEPVAAPSLPTLPPKVAAPPPPTLQPIVAPPPTPPPPPPPTTLSPPFLQPIVAAPPPPPPPPPVLSTPKISPDVAPATFPPPPPLPTKASGSVLIAPPQPPPLMPLKGPVPLPPPPMAPGKGGAPPPPPLLGAGRSLRPKKPTTKLKRSSQIGNLYRVLKGKVEGNVLEGKSSNGRKGGAASSAGGKQGMADALAEMTKRSAYFQQIEEDVKKYEKPIIEMRTTISSFQTKDMDELLKFHRNVESVLENLTDETQVLSRFEGFPTKKLETMRTAAALYKKLDKIISELQNWKIVSPLSQVLDKVEGYFNKIRGDIDAMERTKDEEGKKFQSHKIHFDFSILIRIKESMVDVSSSCMELALRERREAKAAEEQSGSRNTGPKKGSAKMLWRAFQFAFRVYTFAGGHDERADTLTRELAQEIESDPHHH</sequence>
<proteinExistence type="predicted"/>
<dbReference type="PANTHER" id="PTHR31342:SF16">
    <property type="entry name" value="TALIN_MIDDLE DOMAIN-CONTAINING PROTEIN"/>
    <property type="match status" value="1"/>
</dbReference>
<evidence type="ECO:0008006" key="5">
    <source>
        <dbReference type="Google" id="ProtNLM"/>
    </source>
</evidence>
<dbReference type="AlphaFoldDB" id="A0A8K0MN58"/>
<keyword evidence="4" id="KW-1185">Reference proteome</keyword>
<evidence type="ECO:0000313" key="3">
    <source>
        <dbReference type="EMBL" id="KAF3451520.1"/>
    </source>
</evidence>
<feature type="compositionally biased region" description="Basic residues" evidence="2">
    <location>
        <begin position="490"/>
        <end position="501"/>
    </location>
</feature>
<feature type="region of interest" description="Disordered" evidence="2">
    <location>
        <begin position="520"/>
        <end position="540"/>
    </location>
</feature>
<dbReference type="PANTHER" id="PTHR31342">
    <property type="entry name" value="PROTEIN CHUP1, CHLOROPLASTIC"/>
    <property type="match status" value="1"/>
</dbReference>
<keyword evidence="1" id="KW-0175">Coiled coil</keyword>
<feature type="compositionally biased region" description="Pro residues" evidence="2">
    <location>
        <begin position="363"/>
        <end position="396"/>
    </location>
</feature>